<keyword evidence="2 10" id="KW-0732">Signal</keyword>
<feature type="signal peptide" evidence="10">
    <location>
        <begin position="1"/>
        <end position="23"/>
    </location>
</feature>
<feature type="domain" description="Laminin IV type A" evidence="12">
    <location>
        <begin position="215"/>
        <end position="381"/>
    </location>
</feature>
<dbReference type="Proteomes" id="UP001190640">
    <property type="component" value="Chromosome 5"/>
</dbReference>
<keyword evidence="4" id="KW-0084">Basement membrane</keyword>
<evidence type="ECO:0000256" key="4">
    <source>
        <dbReference type="ARBA" id="ARBA00022869"/>
    </source>
</evidence>
<comment type="subcellular location">
    <subcellularLocation>
        <location evidence="1">Secreted</location>
        <location evidence="1">Extracellular space</location>
        <location evidence="1">Extracellular matrix</location>
        <location evidence="1">Basement membrane</location>
    </subcellularLocation>
</comment>
<dbReference type="CTD" id="3918"/>
<dbReference type="GO" id="GO:0007411">
    <property type="term" value="P:axon guidance"/>
    <property type="evidence" value="ECO:0007669"/>
    <property type="project" value="TreeGrafter"/>
</dbReference>
<dbReference type="Gene3D" id="2.10.25.10">
    <property type="entry name" value="Laminin"/>
    <property type="match status" value="5"/>
</dbReference>
<feature type="coiled-coil region" evidence="9">
    <location>
        <begin position="598"/>
        <end position="658"/>
    </location>
</feature>
<keyword evidence="6" id="KW-0325">Glycoprotein</keyword>
<dbReference type="PANTHER" id="PTHR10574">
    <property type="entry name" value="NETRIN/LAMININ-RELATED"/>
    <property type="match status" value="1"/>
</dbReference>
<evidence type="ECO:0000256" key="6">
    <source>
        <dbReference type="ARBA" id="ARBA00023180"/>
    </source>
</evidence>
<dbReference type="RefSeq" id="XP_054837570.1">
    <property type="nucleotide sequence ID" value="XM_054981595.1"/>
</dbReference>
<dbReference type="InterPro" id="IPR000742">
    <property type="entry name" value="EGF"/>
</dbReference>
<comment type="caution">
    <text evidence="8">Lacks conserved residue(s) required for the propagation of feature annotation.</text>
</comment>
<dbReference type="GO" id="GO:0005604">
    <property type="term" value="C:basement membrane"/>
    <property type="evidence" value="ECO:0007669"/>
    <property type="project" value="UniProtKB-SubCell"/>
</dbReference>
<dbReference type="CDD" id="cd00055">
    <property type="entry name" value="EGF_Lam"/>
    <property type="match status" value="4"/>
</dbReference>
<sequence>MAAHWLVTLSCLASSLHFPAAVGTQRREACDCSGKSRQCMFDIELLRQTGNGYRCLNCMDNTEGVHCERCKEGFYHWHRGDHCRPCTCNPIGSVSVQCDSHGQCQCKPGVTGNKCDQCQHGFHSFSANGCTANGQMSISQCECDPAGSTGQCISGRCVCKEGVAGDHCDRCKQGYYNLDSGNPEGCSRCFCYGHSATCSSAENYSIHKITSSFQQGDEGWKARVNGSPLPLQWSSRHKEIYVTARRPDPIYFAAPARFLGNQQLSYGQVLSFDYRVNRPGRRPSQYDVILEGAGLRIAAPLLPHGSMLPCSASKTYTFRLDEQANNNWSPQLTGIEFRRLIGNLTALWIRATYGDSTGYLTNVILVSAQPASGPQAAWVEQCLCPAGYEGQFCERCAPGYKREDSARLGAFSNCVLCNCQGGGTCDPDTGDCYSGDENREHISSACPTGFYSPPWNLRSCQPCPCPSGHGCSVLPETQEIVCNKCPPGTSGSRCEFCTDGYFGDPLGENGSRRPCQRCQCSNVDPNASGICDHVTGECKCKDGFFGNPSSPNPAEKCQACNCNSVGSEPLRCRSDGSCICKAGFEGPSCEHTRCPACYGQVKAQVDQYLQQLQGLEALVSQVQTGGVPGDNLELERKMREAEEMLQEVLREAQTLQATERSLGGRLSKMKGQEFTYQSQLDEINETANRLQSLGNRYQSQVQDTRRLIQGARLDLEQSKAQLGGMIIPSSDLPGGSNSFLILAQEAMKLADSHLQLANTIEQAARAAEDASSQALAVVQSAASGGGVLANSVQGLRKKYDEVKLLSSELETDANGAASSADQAYQSSQLLFSSLARLPKVDTSIFQEEAKQLRQKADSLAGLVEIFMAEYKQLQSNMGSKEEEIKELLQKGQHDRLASVQLLSRANLAKNAAQKALSAGNATFEEVDGILKNLREFNLQVGDKRMEAEEAMRKLPLISSMVTSANEKARRAEEALGTAVTEAEEARRMAGEAKEIAEGIDQEIGRLAWEANRTADGVLALEKGIVSLQREAQEVESELQRKGLEADLDATMAQEAVQVSQKAKADAVSAGGAVQGVLSTLEDVLRLMDQPEAVDEEGVAILEMNLDKARKRNHQLKELMLQLEETASRQKLRVQTLERSITEILADIKNLEEIRDNLPTKCYNIQPIERP</sequence>
<name>A0AA97JGY6_EUBMA</name>
<keyword evidence="4" id="KW-0964">Secreted</keyword>
<feature type="domain" description="Laminin EGF-like" evidence="11">
    <location>
        <begin position="141"/>
        <end position="188"/>
    </location>
</feature>
<feature type="disulfide bond" evidence="8">
    <location>
        <begin position="159"/>
        <end position="168"/>
    </location>
</feature>
<feature type="domain" description="Laminin EGF-like" evidence="11">
    <location>
        <begin position="86"/>
        <end position="132"/>
    </location>
</feature>
<evidence type="ECO:0000256" key="8">
    <source>
        <dbReference type="PROSITE-ProRule" id="PRU00460"/>
    </source>
</evidence>
<dbReference type="KEGG" id="emc:129331187"/>
<dbReference type="PROSITE" id="PS01248">
    <property type="entry name" value="EGF_LAM_1"/>
    <property type="match status" value="2"/>
</dbReference>
<gene>
    <name evidence="14" type="primary">LAMC2</name>
</gene>
<dbReference type="Pfam" id="PF00052">
    <property type="entry name" value="Laminin_B"/>
    <property type="match status" value="1"/>
</dbReference>
<keyword evidence="9" id="KW-0175">Coiled coil</keyword>
<keyword evidence="5 8" id="KW-1015">Disulfide bond</keyword>
<dbReference type="InterPro" id="IPR000034">
    <property type="entry name" value="Laminin_IV"/>
</dbReference>
<dbReference type="FunFam" id="2.10.25.10:FF:000067">
    <property type="entry name" value="Laminin subunit gamma 1"/>
    <property type="match status" value="1"/>
</dbReference>
<dbReference type="GO" id="GO:0009888">
    <property type="term" value="P:tissue development"/>
    <property type="evidence" value="ECO:0007669"/>
    <property type="project" value="TreeGrafter"/>
</dbReference>
<dbReference type="FunFam" id="2.10.25.10:FF:000769">
    <property type="entry name" value="Laminin subunit gamma-1"/>
    <property type="match status" value="1"/>
</dbReference>
<reference evidence="14" key="1">
    <citation type="submission" date="2025-08" db="UniProtKB">
        <authorList>
            <consortium name="RefSeq"/>
        </authorList>
    </citation>
    <scope>IDENTIFICATION</scope>
    <source>
        <tissue evidence="14">Blood</tissue>
    </source>
</reference>
<keyword evidence="3" id="KW-0677">Repeat</keyword>
<organism evidence="13 14">
    <name type="scientific">Eublepharis macularius</name>
    <name type="common">Leopard gecko</name>
    <name type="synonym">Cyrtodactylus macularius</name>
    <dbReference type="NCBI Taxonomy" id="481883"/>
    <lineage>
        <taxon>Eukaryota</taxon>
        <taxon>Metazoa</taxon>
        <taxon>Chordata</taxon>
        <taxon>Craniata</taxon>
        <taxon>Vertebrata</taxon>
        <taxon>Euteleostomi</taxon>
        <taxon>Lepidosauria</taxon>
        <taxon>Squamata</taxon>
        <taxon>Bifurcata</taxon>
        <taxon>Gekkota</taxon>
        <taxon>Eublepharidae</taxon>
        <taxon>Eublepharinae</taxon>
        <taxon>Eublepharis</taxon>
    </lineage>
</organism>
<dbReference type="GeneID" id="129331187"/>
<feature type="coiled-coil region" evidence="9">
    <location>
        <begin position="863"/>
        <end position="890"/>
    </location>
</feature>
<feature type="coiled-coil region" evidence="9">
    <location>
        <begin position="1017"/>
        <end position="1044"/>
    </location>
</feature>
<dbReference type="SMART" id="SM00281">
    <property type="entry name" value="LamB"/>
    <property type="match status" value="1"/>
</dbReference>
<evidence type="ECO:0000256" key="5">
    <source>
        <dbReference type="ARBA" id="ARBA00023157"/>
    </source>
</evidence>
<evidence type="ECO:0000313" key="13">
    <source>
        <dbReference type="Proteomes" id="UP001190640"/>
    </source>
</evidence>
<evidence type="ECO:0000313" key="14">
    <source>
        <dbReference type="RefSeq" id="XP_054837570.1"/>
    </source>
</evidence>
<dbReference type="FunFam" id="2.10.25.10:FF:000533">
    <property type="entry name" value="Laminin subunit gamma 2"/>
    <property type="match status" value="1"/>
</dbReference>
<feature type="disulfide bond" evidence="8">
    <location>
        <begin position="86"/>
        <end position="98"/>
    </location>
</feature>
<dbReference type="SMART" id="SM00180">
    <property type="entry name" value="EGF_Lam"/>
    <property type="match status" value="7"/>
</dbReference>
<protein>
    <submittedName>
        <fullName evidence="14">Laminin subunit gamma-2</fullName>
    </submittedName>
</protein>
<dbReference type="PROSITE" id="PS50027">
    <property type="entry name" value="EGF_LAM_2"/>
    <property type="match status" value="2"/>
</dbReference>
<dbReference type="GO" id="GO:0009887">
    <property type="term" value="P:animal organ morphogenesis"/>
    <property type="evidence" value="ECO:0007669"/>
    <property type="project" value="TreeGrafter"/>
</dbReference>
<keyword evidence="13" id="KW-1185">Reference proteome</keyword>
<accession>A0AA97JGY6</accession>
<dbReference type="Pfam" id="PF00053">
    <property type="entry name" value="EGF_laminin"/>
    <property type="match status" value="7"/>
</dbReference>
<feature type="chain" id="PRO_5041651215" evidence="10">
    <location>
        <begin position="24"/>
        <end position="1170"/>
    </location>
</feature>
<dbReference type="SUPFAM" id="SSF57196">
    <property type="entry name" value="EGF/Laminin"/>
    <property type="match status" value="4"/>
</dbReference>
<dbReference type="FunFam" id="2.10.25.10:FF:000441">
    <property type="entry name" value="Laminin subunit gamma 2"/>
    <property type="match status" value="1"/>
</dbReference>
<evidence type="ECO:0000256" key="2">
    <source>
        <dbReference type="ARBA" id="ARBA00022729"/>
    </source>
</evidence>
<evidence type="ECO:0000259" key="11">
    <source>
        <dbReference type="PROSITE" id="PS50027"/>
    </source>
</evidence>
<evidence type="ECO:0000256" key="3">
    <source>
        <dbReference type="ARBA" id="ARBA00022737"/>
    </source>
</evidence>
<feature type="coiled-coil region" evidence="9">
    <location>
        <begin position="1098"/>
        <end position="1153"/>
    </location>
</feature>
<keyword evidence="7 8" id="KW-0424">Laminin EGF-like domain</keyword>
<feature type="disulfide bond" evidence="8">
    <location>
        <begin position="106"/>
        <end position="115"/>
    </location>
</feature>
<dbReference type="SMART" id="SM00181">
    <property type="entry name" value="EGF"/>
    <property type="match status" value="6"/>
</dbReference>
<dbReference type="InterPro" id="IPR050440">
    <property type="entry name" value="Laminin/Netrin_ECM"/>
</dbReference>
<evidence type="ECO:0000256" key="1">
    <source>
        <dbReference type="ARBA" id="ARBA00004302"/>
    </source>
</evidence>
<keyword evidence="4" id="KW-0272">Extracellular matrix</keyword>
<dbReference type="AlphaFoldDB" id="A0AA97JGY6"/>
<evidence type="ECO:0000259" key="12">
    <source>
        <dbReference type="PROSITE" id="PS51115"/>
    </source>
</evidence>
<evidence type="ECO:0000256" key="10">
    <source>
        <dbReference type="SAM" id="SignalP"/>
    </source>
</evidence>
<evidence type="ECO:0000256" key="9">
    <source>
        <dbReference type="SAM" id="Coils"/>
    </source>
</evidence>
<dbReference type="PROSITE" id="PS51115">
    <property type="entry name" value="LAMININ_IVA"/>
    <property type="match status" value="1"/>
</dbReference>
<dbReference type="PANTHER" id="PTHR10574:SF313">
    <property type="entry name" value="LAMININ SUBUNIT GAMMA-2"/>
    <property type="match status" value="1"/>
</dbReference>
<dbReference type="InterPro" id="IPR002049">
    <property type="entry name" value="LE_dom"/>
</dbReference>
<dbReference type="PRINTS" id="PR00011">
    <property type="entry name" value="EGFLAMININ"/>
</dbReference>
<evidence type="ECO:0000256" key="7">
    <source>
        <dbReference type="ARBA" id="ARBA00023292"/>
    </source>
</evidence>
<proteinExistence type="predicted"/>